<comment type="caution">
    <text evidence="3">The sequence shown here is derived from an EMBL/GenBank/DDBJ whole genome shotgun (WGS) entry which is preliminary data.</text>
</comment>
<dbReference type="RefSeq" id="WP_153818845.1">
    <property type="nucleotide sequence ID" value="NZ_WJIE01000002.1"/>
</dbReference>
<name>A0A6N7PIU5_9BACT</name>
<reference evidence="3 4" key="1">
    <citation type="submission" date="2019-10" db="EMBL/GenBank/DDBJ databases">
        <title>A soil myxobacterium in the family Polyangiaceae.</title>
        <authorList>
            <person name="Li Y."/>
            <person name="Wang J."/>
        </authorList>
    </citation>
    <scope>NUCLEOTIDE SEQUENCE [LARGE SCALE GENOMIC DNA]</scope>
    <source>
        <strain evidence="3 4">DSM 14734</strain>
    </source>
</reference>
<feature type="signal peptide" evidence="2">
    <location>
        <begin position="1"/>
        <end position="30"/>
    </location>
</feature>
<organism evidence="3 4">
    <name type="scientific">Polyangium spumosum</name>
    <dbReference type="NCBI Taxonomy" id="889282"/>
    <lineage>
        <taxon>Bacteria</taxon>
        <taxon>Pseudomonadati</taxon>
        <taxon>Myxococcota</taxon>
        <taxon>Polyangia</taxon>
        <taxon>Polyangiales</taxon>
        <taxon>Polyangiaceae</taxon>
        <taxon>Polyangium</taxon>
    </lineage>
</organism>
<sequence>MQGAKKAWSRAWALPAALFALGLVSGEASAGDAPHCSAWRAAGKGYEKLELRTCARPASEEDAAPAYGVELKSGYEVPLEVRVELVMRDGTTERLDVKLERGDDAAGACKACRDVGDLKTFRVATLDGAAEPGKDGAPEPLQKVAGTNQMEVLARDLRLTDANAKRLVRIATRFHKATKRRLVVTGGTRPPQRQAELMYDKLKRGDDVVALYENKAAATEVRNAYREALARKEKRKATIRVMREVIDAQIGRGVYVSKHLKSGAVDVRSWSMDAAQEKALREAVKEEPGVTLMDERDGPEPHFHLNLP</sequence>
<keyword evidence="4" id="KW-1185">Reference proteome</keyword>
<dbReference type="Proteomes" id="UP000440224">
    <property type="component" value="Unassembled WGS sequence"/>
</dbReference>
<dbReference type="EMBL" id="WJIE01000002">
    <property type="protein sequence ID" value="MRG92003.1"/>
    <property type="molecule type" value="Genomic_DNA"/>
</dbReference>
<evidence type="ECO:0000256" key="1">
    <source>
        <dbReference type="SAM" id="MobiDB-lite"/>
    </source>
</evidence>
<dbReference type="OrthoDB" id="5514797at2"/>
<evidence type="ECO:0000313" key="4">
    <source>
        <dbReference type="Proteomes" id="UP000440224"/>
    </source>
</evidence>
<accession>A0A6N7PIU5</accession>
<feature type="chain" id="PRO_5026770182" evidence="2">
    <location>
        <begin position="31"/>
        <end position="308"/>
    </location>
</feature>
<evidence type="ECO:0000256" key="2">
    <source>
        <dbReference type="SAM" id="SignalP"/>
    </source>
</evidence>
<keyword evidence="2" id="KW-0732">Signal</keyword>
<feature type="region of interest" description="Disordered" evidence="1">
    <location>
        <begin position="287"/>
        <end position="308"/>
    </location>
</feature>
<evidence type="ECO:0000313" key="3">
    <source>
        <dbReference type="EMBL" id="MRG92003.1"/>
    </source>
</evidence>
<dbReference type="AlphaFoldDB" id="A0A6N7PIU5"/>
<gene>
    <name evidence="3" type="ORF">GF068_08705</name>
</gene>
<proteinExistence type="predicted"/>
<protein>
    <submittedName>
        <fullName evidence="3">Uncharacterized protein</fullName>
    </submittedName>
</protein>